<reference evidence="4 5" key="1">
    <citation type="submission" date="2017-10" db="EMBL/GenBank/DDBJ databases">
        <title>Comparative genomics in systemic dimorphic fungi from Ajellomycetaceae.</title>
        <authorList>
            <person name="Munoz J.F."/>
            <person name="Mcewen J.G."/>
            <person name="Clay O.K."/>
            <person name="Cuomo C.A."/>
        </authorList>
    </citation>
    <scope>NUCLEOTIDE SEQUENCE [LARGE SCALE GENOMIC DNA]</scope>
    <source>
        <strain evidence="4 5">UAMH5409</strain>
    </source>
</reference>
<dbReference type="Pfam" id="PF20399">
    <property type="entry name" value="PH_20"/>
    <property type="match status" value="1"/>
</dbReference>
<keyword evidence="1" id="KW-0597">Phosphoprotein</keyword>
<evidence type="ECO:0000256" key="1">
    <source>
        <dbReference type="ARBA" id="ARBA00022553"/>
    </source>
</evidence>
<feature type="compositionally biased region" description="Low complexity" evidence="2">
    <location>
        <begin position="416"/>
        <end position="429"/>
    </location>
</feature>
<dbReference type="SUPFAM" id="SSF50729">
    <property type="entry name" value="PH domain-like"/>
    <property type="match status" value="1"/>
</dbReference>
<dbReference type="InterPro" id="IPR046868">
    <property type="entry name" value="BAR_4"/>
</dbReference>
<dbReference type="Gene3D" id="1.20.1270.60">
    <property type="entry name" value="Arfaptin homology (AH) domain/BAR domain"/>
    <property type="match status" value="1"/>
</dbReference>
<dbReference type="Pfam" id="PF20400">
    <property type="entry name" value="BAR_4"/>
    <property type="match status" value="1"/>
</dbReference>
<dbReference type="InterPro" id="IPR027267">
    <property type="entry name" value="AH/BAR_dom_sf"/>
</dbReference>
<dbReference type="STRING" id="1447875.A0A2B7XQ18"/>
<dbReference type="InterPro" id="IPR001849">
    <property type="entry name" value="PH_domain"/>
</dbReference>
<dbReference type="Gene3D" id="2.30.29.30">
    <property type="entry name" value="Pleckstrin-homology domain (PH domain)/Phosphotyrosine-binding domain (PTB)"/>
    <property type="match status" value="1"/>
</dbReference>
<dbReference type="PROSITE" id="PS50003">
    <property type="entry name" value="PH_DOMAIN"/>
    <property type="match status" value="1"/>
</dbReference>
<dbReference type="SMART" id="SM00233">
    <property type="entry name" value="PH"/>
    <property type="match status" value="1"/>
</dbReference>
<dbReference type="PANTHER" id="PTHR31941">
    <property type="entry name" value="CYTOSKELETAL SIGNALING PROTEIN SLM1"/>
    <property type="match status" value="1"/>
</dbReference>
<accession>A0A2B7XQ18</accession>
<proteinExistence type="predicted"/>
<feature type="compositionally biased region" description="Low complexity" evidence="2">
    <location>
        <begin position="447"/>
        <end position="466"/>
    </location>
</feature>
<dbReference type="InterPro" id="IPR011993">
    <property type="entry name" value="PH-like_dom_sf"/>
</dbReference>
<keyword evidence="5" id="KW-1185">Reference proteome</keyword>
<protein>
    <recommendedName>
        <fullName evidence="3">PH domain-containing protein</fullName>
    </recommendedName>
</protein>
<feature type="domain" description="PH" evidence="3">
    <location>
        <begin position="306"/>
        <end position="415"/>
    </location>
</feature>
<dbReference type="Proteomes" id="UP000223968">
    <property type="component" value="Unassembled WGS sequence"/>
</dbReference>
<evidence type="ECO:0000313" key="5">
    <source>
        <dbReference type="Proteomes" id="UP000223968"/>
    </source>
</evidence>
<evidence type="ECO:0000259" key="3">
    <source>
        <dbReference type="PROSITE" id="PS50003"/>
    </source>
</evidence>
<dbReference type="PANTHER" id="PTHR31941:SF1">
    <property type="entry name" value="CYTOSKELETAL SIGNALING PROTEIN SLM1"/>
    <property type="match status" value="1"/>
</dbReference>
<evidence type="ECO:0000313" key="4">
    <source>
        <dbReference type="EMBL" id="PGH11065.1"/>
    </source>
</evidence>
<evidence type="ECO:0000256" key="2">
    <source>
        <dbReference type="SAM" id="MobiDB-lite"/>
    </source>
</evidence>
<name>A0A2B7XQ18_9EURO</name>
<dbReference type="OrthoDB" id="2264563at2759"/>
<dbReference type="SUPFAM" id="SSF103657">
    <property type="entry name" value="BAR/IMD domain-like"/>
    <property type="match status" value="1"/>
</dbReference>
<dbReference type="AlphaFoldDB" id="A0A2B7XQ18"/>
<sequence length="487" mass="53593">MGDQVNLPQRSNTVRTTTTTNTALSDDEIIPESDMSATTNILLERLQAWKHMCGYLENYMTALHKAEKSQSKEFEKVLKTVSEPLKEAHHFHSGKDGVAGLFDNLRANTQGLVNLHLETEKSLKTIVLPTLERLHQEIKAKAKELRQGAAKGTKQVEKARSNTQKHIELLGQYAAAFDSSRAKLESAHDPYILWRGTNHRMNKQITEENNHLQDMLQVQNSFSQFETHILETVQGALNQFFQCMGSQADRQRAMYAEIVGAAQQIPPDFEWIDFFMRNDSSLLNPNTPPRTMSNVSFPNQDHHATKPRIEGTLERKSRAIVKGYSAGYYAVSPAGYLHGFKDNDDYRHEPTPDITLYLPECTVGNADGLKFTIKGKDVSGTKVGQAFHTNSELSFKAHTKNEAEKWLAVLTSAVNPSGPVSSPTSPSVSRQASGAHGIPPLSSAHDSASAGATPTSPTSTSQQEEGVISPQNDGVVAGAAKSEKDKS</sequence>
<organism evidence="4 5">
    <name type="scientific">Helicocarpus griseus UAMH5409</name>
    <dbReference type="NCBI Taxonomy" id="1447875"/>
    <lineage>
        <taxon>Eukaryota</taxon>
        <taxon>Fungi</taxon>
        <taxon>Dikarya</taxon>
        <taxon>Ascomycota</taxon>
        <taxon>Pezizomycotina</taxon>
        <taxon>Eurotiomycetes</taxon>
        <taxon>Eurotiomycetidae</taxon>
        <taxon>Onygenales</taxon>
        <taxon>Ajellomycetaceae</taxon>
        <taxon>Helicocarpus</taxon>
    </lineage>
</organism>
<feature type="region of interest" description="Disordered" evidence="2">
    <location>
        <begin position="416"/>
        <end position="487"/>
    </location>
</feature>
<gene>
    <name evidence="4" type="ORF">AJ79_05107</name>
</gene>
<dbReference type="InterPro" id="IPR046869">
    <property type="entry name" value="SLM1/RGC1-like_PH"/>
</dbReference>
<dbReference type="EMBL" id="PDNB01000078">
    <property type="protein sequence ID" value="PGH11065.1"/>
    <property type="molecule type" value="Genomic_DNA"/>
</dbReference>
<comment type="caution">
    <text evidence="4">The sequence shown here is derived from an EMBL/GenBank/DDBJ whole genome shotgun (WGS) entry which is preliminary data.</text>
</comment>